<name>A0A8B7N4Y5_HYAAZ</name>
<reference evidence="8" key="1">
    <citation type="submission" date="2025-08" db="UniProtKB">
        <authorList>
            <consortium name="RefSeq"/>
        </authorList>
    </citation>
    <scope>IDENTIFICATION</scope>
    <source>
        <tissue evidence="8">Whole organism</tissue>
    </source>
</reference>
<evidence type="ECO:0000313" key="8">
    <source>
        <dbReference type="RefSeq" id="XP_018008334.1"/>
    </source>
</evidence>
<evidence type="ECO:0000256" key="2">
    <source>
        <dbReference type="ARBA" id="ARBA00022771"/>
    </source>
</evidence>
<dbReference type="RefSeq" id="XP_018008334.1">
    <property type="nucleotide sequence ID" value="XM_018152845.2"/>
</dbReference>
<dbReference type="InterPro" id="IPR052667">
    <property type="entry name" value="E3_ubiquitin-ligase_RING"/>
</dbReference>
<dbReference type="InterPro" id="IPR017907">
    <property type="entry name" value="Znf_RING_CS"/>
</dbReference>
<dbReference type="AlphaFoldDB" id="A0A8B7N4Y5"/>
<keyword evidence="7" id="KW-1185">Reference proteome</keyword>
<evidence type="ECO:0000256" key="4">
    <source>
        <dbReference type="PROSITE-ProRule" id="PRU00175"/>
    </source>
</evidence>
<evidence type="ECO:0000259" key="6">
    <source>
        <dbReference type="PROSITE" id="PS50089"/>
    </source>
</evidence>
<dbReference type="Proteomes" id="UP000694843">
    <property type="component" value="Unplaced"/>
</dbReference>
<feature type="compositionally biased region" description="Polar residues" evidence="5">
    <location>
        <begin position="168"/>
        <end position="188"/>
    </location>
</feature>
<feature type="compositionally biased region" description="Low complexity" evidence="5">
    <location>
        <begin position="201"/>
        <end position="246"/>
    </location>
</feature>
<evidence type="ECO:0000256" key="1">
    <source>
        <dbReference type="ARBA" id="ARBA00022723"/>
    </source>
</evidence>
<sequence length="500" mass="54038">MACYNPEDLSPDELSCPICFEEFVIDAASERTPKLLLCLHTFCLGCIRNLVKSNKTIQCSICRTEHKDVSPGELFDNYVIVDYIKKQQEESDALLARLHSRTFNQEPVADYEYQQREYQVEQDAAYARTIQSMYDEQERVDRTAVVIPDSNAKQLPALQPASCGGYTKPTSSTHVAPETIATTSQATVETRRQTPAPDSASRSVTPDASASSSSTSCGSTSSTTTTSSDTTSSDDQRSSSAASVSSHLEDEFVDSVEIVEMNNDRIDLEVVGSAEDDASGTAGMMILSPTLTNYSGFSTGGRLGEDDNPVIEELGSELGEDSEDAASAMGEAMEESDVVSNMDALETFNSSLTIDGDEQENSDPDMQVIGSNEGSHRDPVVGEDELFDNFDALESNDINTSDETDNVRLVSHGNVSSESDNSDLEDSCVDLAAAVETTGQESHNTCPGLVDFDDSVNTTITINDSDETDAHSVVLRNEYNGVLTRSAAAKLRREETNMSA</sequence>
<keyword evidence="1" id="KW-0479">Metal-binding</keyword>
<dbReference type="InterPro" id="IPR013083">
    <property type="entry name" value="Znf_RING/FYVE/PHD"/>
</dbReference>
<dbReference type="SUPFAM" id="SSF57850">
    <property type="entry name" value="RING/U-box"/>
    <property type="match status" value="1"/>
</dbReference>
<feature type="domain" description="RING-type" evidence="6">
    <location>
        <begin position="16"/>
        <end position="63"/>
    </location>
</feature>
<dbReference type="SMART" id="SM00184">
    <property type="entry name" value="RING"/>
    <property type="match status" value="1"/>
</dbReference>
<organism evidence="7 8">
    <name type="scientific">Hyalella azteca</name>
    <name type="common">Amphipod</name>
    <dbReference type="NCBI Taxonomy" id="294128"/>
    <lineage>
        <taxon>Eukaryota</taxon>
        <taxon>Metazoa</taxon>
        <taxon>Ecdysozoa</taxon>
        <taxon>Arthropoda</taxon>
        <taxon>Crustacea</taxon>
        <taxon>Multicrustacea</taxon>
        <taxon>Malacostraca</taxon>
        <taxon>Eumalacostraca</taxon>
        <taxon>Peracarida</taxon>
        <taxon>Amphipoda</taxon>
        <taxon>Senticaudata</taxon>
        <taxon>Talitrida</taxon>
        <taxon>Talitroidea</taxon>
        <taxon>Hyalellidae</taxon>
        <taxon>Hyalella</taxon>
    </lineage>
</organism>
<accession>A0A8B7N4Y5</accession>
<evidence type="ECO:0000256" key="5">
    <source>
        <dbReference type="SAM" id="MobiDB-lite"/>
    </source>
</evidence>
<keyword evidence="2 4" id="KW-0863">Zinc-finger</keyword>
<dbReference type="PANTHER" id="PTHR47156:SF10">
    <property type="entry name" value="E3 UBIQUITIN-PROTEIN LIGASE TRIM-21-RELATED"/>
    <property type="match status" value="1"/>
</dbReference>
<evidence type="ECO:0000256" key="3">
    <source>
        <dbReference type="ARBA" id="ARBA00022833"/>
    </source>
</evidence>
<gene>
    <name evidence="8" type="primary">LOC108666040</name>
</gene>
<feature type="region of interest" description="Disordered" evidence="5">
    <location>
        <begin position="155"/>
        <end position="248"/>
    </location>
</feature>
<dbReference type="InterPro" id="IPR027370">
    <property type="entry name" value="Znf-RING_euk"/>
</dbReference>
<dbReference type="InterPro" id="IPR001841">
    <property type="entry name" value="Znf_RING"/>
</dbReference>
<evidence type="ECO:0000313" key="7">
    <source>
        <dbReference type="Proteomes" id="UP000694843"/>
    </source>
</evidence>
<dbReference type="PROSITE" id="PS00518">
    <property type="entry name" value="ZF_RING_1"/>
    <property type="match status" value="1"/>
</dbReference>
<dbReference type="GeneID" id="108666040"/>
<protein>
    <submittedName>
        <fullName evidence="8">Suppressor protein SRP40</fullName>
    </submittedName>
</protein>
<dbReference type="GO" id="GO:0008270">
    <property type="term" value="F:zinc ion binding"/>
    <property type="evidence" value="ECO:0007669"/>
    <property type="project" value="UniProtKB-KW"/>
</dbReference>
<dbReference type="OrthoDB" id="342730at2759"/>
<dbReference type="PROSITE" id="PS50089">
    <property type="entry name" value="ZF_RING_2"/>
    <property type="match status" value="1"/>
</dbReference>
<keyword evidence="3" id="KW-0862">Zinc</keyword>
<proteinExistence type="predicted"/>
<dbReference type="KEGG" id="hazt:108666040"/>
<feature type="region of interest" description="Disordered" evidence="5">
    <location>
        <begin position="353"/>
        <end position="380"/>
    </location>
</feature>
<dbReference type="Gene3D" id="3.30.40.10">
    <property type="entry name" value="Zinc/RING finger domain, C3HC4 (zinc finger)"/>
    <property type="match status" value="1"/>
</dbReference>
<dbReference type="PANTHER" id="PTHR47156">
    <property type="entry name" value="PROTEIN CBG20824"/>
    <property type="match status" value="1"/>
</dbReference>
<dbReference type="Pfam" id="PF13445">
    <property type="entry name" value="zf-RING_UBOX"/>
    <property type="match status" value="1"/>
</dbReference>